<evidence type="ECO:0000256" key="3">
    <source>
        <dbReference type="ARBA" id="ARBA00023015"/>
    </source>
</evidence>
<dbReference type="PROSITE" id="PS50042">
    <property type="entry name" value="CNMP_BINDING_3"/>
    <property type="match status" value="1"/>
</dbReference>
<dbReference type="GO" id="GO:0000156">
    <property type="term" value="F:phosphorelay response regulator activity"/>
    <property type="evidence" value="ECO:0007669"/>
    <property type="project" value="TreeGrafter"/>
</dbReference>
<dbReference type="InterPro" id="IPR011006">
    <property type="entry name" value="CheY-like_superfamily"/>
</dbReference>
<dbReference type="PROSITE" id="PS51063">
    <property type="entry name" value="HTH_CRP_2"/>
    <property type="match status" value="1"/>
</dbReference>
<feature type="domain" description="Cyclic nucleotide-binding" evidence="7">
    <location>
        <begin position="140"/>
        <end position="260"/>
    </location>
</feature>
<sequence>MQKVLIIEDNAEIRENMAEILDLAGYEVSTAGNGKEGVAIAKKLVPDLIICDIMMPVLDGYGVLHMLQENQSLQNIPFIFLTAKSERSEVRKGMELGADDYIIKPFDGTDLLNAVARRLKKAAALKKQLSDTMDGVHQLIELSFDKDYLSELKEGRNTNNHKRKQLIYAEGNHPSMLFYILKGKVKTYKRNEEGKELIVGLYNKGDFLGYMALLEGDIYRQSAEALEDTELAVIPRSEFDDLIEKNPEIMKKFIGILARNINDKEEQLLAIAYNSLRKKVADTLIVLQRKYNSEKEEDYTIDLSRDTLAAIAGVAKESLIRMLGELKDENLISIESSRIKIINLRILEEMYN</sequence>
<keyword evidence="1 6" id="KW-0597">Phosphoprotein</keyword>
<dbReference type="InterPro" id="IPR036390">
    <property type="entry name" value="WH_DNA-bd_sf"/>
</dbReference>
<evidence type="ECO:0000313" key="11">
    <source>
        <dbReference type="Proteomes" id="UP000323632"/>
    </source>
</evidence>
<dbReference type="Gene3D" id="3.40.50.2300">
    <property type="match status" value="1"/>
</dbReference>
<dbReference type="SUPFAM" id="SSF51206">
    <property type="entry name" value="cAMP-binding domain-like"/>
    <property type="match status" value="1"/>
</dbReference>
<dbReference type="GO" id="GO:0032993">
    <property type="term" value="C:protein-DNA complex"/>
    <property type="evidence" value="ECO:0007669"/>
    <property type="project" value="TreeGrafter"/>
</dbReference>
<evidence type="ECO:0000256" key="4">
    <source>
        <dbReference type="ARBA" id="ARBA00023125"/>
    </source>
</evidence>
<evidence type="ECO:0000256" key="5">
    <source>
        <dbReference type="ARBA" id="ARBA00023163"/>
    </source>
</evidence>
<dbReference type="SMART" id="SM00448">
    <property type="entry name" value="REC"/>
    <property type="match status" value="1"/>
</dbReference>
<dbReference type="Pfam" id="PF00072">
    <property type="entry name" value="Response_reg"/>
    <property type="match status" value="1"/>
</dbReference>
<feature type="modified residue" description="4-aspartylphosphate" evidence="6">
    <location>
        <position position="52"/>
    </location>
</feature>
<dbReference type="GO" id="GO:0005829">
    <property type="term" value="C:cytosol"/>
    <property type="evidence" value="ECO:0007669"/>
    <property type="project" value="TreeGrafter"/>
</dbReference>
<dbReference type="InterPro" id="IPR039420">
    <property type="entry name" value="WalR-like"/>
</dbReference>
<dbReference type="AlphaFoldDB" id="A0A5M6CT35"/>
<proteinExistence type="predicted"/>
<dbReference type="InterPro" id="IPR014710">
    <property type="entry name" value="RmlC-like_jellyroll"/>
</dbReference>
<dbReference type="InterPro" id="IPR000595">
    <property type="entry name" value="cNMP-bd_dom"/>
</dbReference>
<organism evidence="10 11">
    <name type="scientific">Taibaiella lutea</name>
    <dbReference type="NCBI Taxonomy" id="2608001"/>
    <lineage>
        <taxon>Bacteria</taxon>
        <taxon>Pseudomonadati</taxon>
        <taxon>Bacteroidota</taxon>
        <taxon>Chitinophagia</taxon>
        <taxon>Chitinophagales</taxon>
        <taxon>Chitinophagaceae</taxon>
        <taxon>Taibaiella</taxon>
    </lineage>
</organism>
<comment type="caution">
    <text evidence="10">The sequence shown here is derived from an EMBL/GenBank/DDBJ whole genome shotgun (WGS) entry which is preliminary data.</text>
</comment>
<dbReference type="GO" id="GO:0000976">
    <property type="term" value="F:transcription cis-regulatory region binding"/>
    <property type="evidence" value="ECO:0007669"/>
    <property type="project" value="TreeGrafter"/>
</dbReference>
<dbReference type="PANTHER" id="PTHR48111:SF1">
    <property type="entry name" value="TWO-COMPONENT RESPONSE REGULATOR ORR33"/>
    <property type="match status" value="1"/>
</dbReference>
<dbReference type="SUPFAM" id="SSF46785">
    <property type="entry name" value="Winged helix' DNA-binding domain"/>
    <property type="match status" value="1"/>
</dbReference>
<dbReference type="InterPro" id="IPR012318">
    <property type="entry name" value="HTH_CRP"/>
</dbReference>
<keyword evidence="5" id="KW-0804">Transcription</keyword>
<keyword evidence="3" id="KW-0805">Transcription regulation</keyword>
<keyword evidence="2" id="KW-0902">Two-component regulatory system</keyword>
<dbReference type="GO" id="GO:0006355">
    <property type="term" value="P:regulation of DNA-templated transcription"/>
    <property type="evidence" value="ECO:0007669"/>
    <property type="project" value="InterPro"/>
</dbReference>
<dbReference type="CDD" id="cd00038">
    <property type="entry name" value="CAP_ED"/>
    <property type="match status" value="1"/>
</dbReference>
<protein>
    <submittedName>
        <fullName evidence="10">Response regulator</fullName>
    </submittedName>
</protein>
<name>A0A5M6CT35_9BACT</name>
<dbReference type="InterPro" id="IPR001789">
    <property type="entry name" value="Sig_transdc_resp-reg_receiver"/>
</dbReference>
<evidence type="ECO:0000259" key="7">
    <source>
        <dbReference type="PROSITE" id="PS50042"/>
    </source>
</evidence>
<reference evidence="10 11" key="1">
    <citation type="submission" date="2019-09" db="EMBL/GenBank/DDBJ databases">
        <title>Genome sequence and assembly of Taibaiella sp.</title>
        <authorList>
            <person name="Chhetri G."/>
        </authorList>
    </citation>
    <scope>NUCLEOTIDE SEQUENCE [LARGE SCALE GENOMIC DNA]</scope>
    <source>
        <strain evidence="10 11">KVB11</strain>
    </source>
</reference>
<accession>A0A5M6CT35</accession>
<evidence type="ECO:0000259" key="8">
    <source>
        <dbReference type="PROSITE" id="PS50110"/>
    </source>
</evidence>
<dbReference type="Gene3D" id="2.60.120.10">
    <property type="entry name" value="Jelly Rolls"/>
    <property type="match status" value="1"/>
</dbReference>
<evidence type="ECO:0000256" key="1">
    <source>
        <dbReference type="ARBA" id="ARBA00022553"/>
    </source>
</evidence>
<keyword evidence="11" id="KW-1185">Reference proteome</keyword>
<evidence type="ECO:0000256" key="2">
    <source>
        <dbReference type="ARBA" id="ARBA00023012"/>
    </source>
</evidence>
<dbReference type="InterPro" id="IPR036388">
    <property type="entry name" value="WH-like_DNA-bd_sf"/>
</dbReference>
<dbReference type="CDD" id="cd17574">
    <property type="entry name" value="REC_OmpR"/>
    <property type="match status" value="1"/>
</dbReference>
<evidence type="ECO:0000313" key="10">
    <source>
        <dbReference type="EMBL" id="KAA5536185.1"/>
    </source>
</evidence>
<dbReference type="SUPFAM" id="SSF52172">
    <property type="entry name" value="CheY-like"/>
    <property type="match status" value="1"/>
</dbReference>
<dbReference type="Gene3D" id="1.10.10.10">
    <property type="entry name" value="Winged helix-like DNA-binding domain superfamily/Winged helix DNA-binding domain"/>
    <property type="match status" value="1"/>
</dbReference>
<dbReference type="SMART" id="SM00100">
    <property type="entry name" value="cNMP"/>
    <property type="match status" value="1"/>
</dbReference>
<dbReference type="Pfam" id="PF13545">
    <property type="entry name" value="HTH_Crp_2"/>
    <property type="match status" value="1"/>
</dbReference>
<evidence type="ECO:0000256" key="6">
    <source>
        <dbReference type="PROSITE-ProRule" id="PRU00169"/>
    </source>
</evidence>
<dbReference type="Pfam" id="PF00027">
    <property type="entry name" value="cNMP_binding"/>
    <property type="match status" value="1"/>
</dbReference>
<feature type="domain" description="Response regulatory" evidence="8">
    <location>
        <begin position="3"/>
        <end position="119"/>
    </location>
</feature>
<evidence type="ECO:0000259" key="9">
    <source>
        <dbReference type="PROSITE" id="PS51063"/>
    </source>
</evidence>
<dbReference type="EMBL" id="VWSH01000001">
    <property type="protein sequence ID" value="KAA5536185.1"/>
    <property type="molecule type" value="Genomic_DNA"/>
</dbReference>
<gene>
    <name evidence="10" type="ORF">F0919_00515</name>
</gene>
<dbReference type="Proteomes" id="UP000323632">
    <property type="component" value="Unassembled WGS sequence"/>
</dbReference>
<dbReference type="RefSeq" id="WP_150030758.1">
    <property type="nucleotide sequence ID" value="NZ_VWSH01000001.1"/>
</dbReference>
<dbReference type="PROSITE" id="PS50110">
    <property type="entry name" value="RESPONSE_REGULATORY"/>
    <property type="match status" value="1"/>
</dbReference>
<keyword evidence="4" id="KW-0238">DNA-binding</keyword>
<feature type="domain" description="HTH crp-type" evidence="9">
    <location>
        <begin position="274"/>
        <end position="345"/>
    </location>
</feature>
<dbReference type="PANTHER" id="PTHR48111">
    <property type="entry name" value="REGULATOR OF RPOS"/>
    <property type="match status" value="1"/>
</dbReference>
<dbReference type="SMART" id="SM00419">
    <property type="entry name" value="HTH_CRP"/>
    <property type="match status" value="1"/>
</dbReference>
<dbReference type="InterPro" id="IPR018490">
    <property type="entry name" value="cNMP-bd_dom_sf"/>
</dbReference>